<feature type="transmembrane region" description="Helical" evidence="2">
    <location>
        <begin position="389"/>
        <end position="410"/>
    </location>
</feature>
<dbReference type="Proteomes" id="UP000654922">
    <property type="component" value="Unassembled WGS sequence"/>
</dbReference>
<feature type="transmembrane region" description="Helical" evidence="2">
    <location>
        <begin position="139"/>
        <end position="159"/>
    </location>
</feature>
<feature type="transmembrane region" description="Helical" evidence="2">
    <location>
        <begin position="478"/>
        <end position="498"/>
    </location>
</feature>
<protein>
    <submittedName>
        <fullName evidence="3">Uncharacterized protein</fullName>
    </submittedName>
</protein>
<gene>
    <name evidence="3" type="ORF">CNMCM5623_001039</name>
</gene>
<accession>A0A8H6UUY5</accession>
<evidence type="ECO:0000256" key="2">
    <source>
        <dbReference type="SAM" id="Phobius"/>
    </source>
</evidence>
<keyword evidence="2" id="KW-1133">Transmembrane helix</keyword>
<proteinExistence type="predicted"/>
<dbReference type="OrthoDB" id="4471926at2759"/>
<keyword evidence="2" id="KW-0472">Membrane</keyword>
<name>A0A8H6UUY5_9EURO</name>
<sequence length="526" mass="59218">MNAKLSKLSSVRVCGSAGILNPDHGYGQPQLGGECNMCLQDSALPLWHIFCALLCTSISVLFQPAGHVSFIDDLKVNTAFISPITGAFWFLRNVFGILGCRVSNLADYPAALWIASEKEFQSHGGPYVMSGLGRGPRNIYVTARWVFFVLITLPLYLNLVYTVQVWWATTWATCLVTKFLLLELLARYYRPSQTRILVHTTWPEVPFITLSSTRTPAEPSKSDQNPVPGKEAVPEQSIDPKVAKALLPLCARIEKFVSITTQSPDDAERSRMTAAKDFYLRKVIHHESLDPRLCCAHTRCRLFKLFHVLESAQPYLSFTLEALVFLYLGHQNLRTITVLATGWIMRPRWVMFAVSLGMRVTVVVLIPMLLASVVMAVLRERGLFCRRMLELMFLTILGVVCVVYFLAFGYPPISPFTFAWVGEVIAALVILGVGVEVCEWIARGPRRKVDGPWSTGEEWRTISDKEKVADDPSLLDHLYVFAWTVVFLIPAVVAWVLMKTVYCAAIASQEAEIQRRFEEYYEHPGL</sequence>
<keyword evidence="2" id="KW-0812">Transmembrane</keyword>
<evidence type="ECO:0000256" key="1">
    <source>
        <dbReference type="SAM" id="MobiDB-lite"/>
    </source>
</evidence>
<feature type="transmembrane region" description="Helical" evidence="2">
    <location>
        <begin position="416"/>
        <end position="438"/>
    </location>
</feature>
<organism evidence="3 4">
    <name type="scientific">Aspergillus felis</name>
    <dbReference type="NCBI Taxonomy" id="1287682"/>
    <lineage>
        <taxon>Eukaryota</taxon>
        <taxon>Fungi</taxon>
        <taxon>Dikarya</taxon>
        <taxon>Ascomycota</taxon>
        <taxon>Pezizomycotina</taxon>
        <taxon>Eurotiomycetes</taxon>
        <taxon>Eurotiomycetidae</taxon>
        <taxon>Eurotiales</taxon>
        <taxon>Aspergillaceae</taxon>
        <taxon>Aspergillus</taxon>
        <taxon>Aspergillus subgen. Fumigati</taxon>
    </lineage>
</organism>
<dbReference type="EMBL" id="JACBAE010001277">
    <property type="protein sequence ID" value="KAF7167892.1"/>
    <property type="molecule type" value="Genomic_DNA"/>
</dbReference>
<feature type="transmembrane region" description="Helical" evidence="2">
    <location>
        <begin position="165"/>
        <end position="186"/>
    </location>
</feature>
<evidence type="ECO:0000313" key="3">
    <source>
        <dbReference type="EMBL" id="KAF7167892.1"/>
    </source>
</evidence>
<evidence type="ECO:0000313" key="4">
    <source>
        <dbReference type="Proteomes" id="UP000654922"/>
    </source>
</evidence>
<comment type="caution">
    <text evidence="3">The sequence shown here is derived from an EMBL/GenBank/DDBJ whole genome shotgun (WGS) entry which is preliminary data.</text>
</comment>
<dbReference type="AlphaFoldDB" id="A0A8H6UUY5"/>
<feature type="region of interest" description="Disordered" evidence="1">
    <location>
        <begin position="213"/>
        <end position="234"/>
    </location>
</feature>
<feature type="transmembrane region" description="Helical" evidence="2">
    <location>
        <begin position="349"/>
        <end position="377"/>
    </location>
</feature>
<reference evidence="3" key="1">
    <citation type="submission" date="2020-06" db="EMBL/GenBank/DDBJ databases">
        <title>Draft genome sequences of strains closely related to Aspergillus parafelis and Aspergillus hiratsukae.</title>
        <authorList>
            <person name="Dos Santos R.A.C."/>
            <person name="Rivero-Menendez O."/>
            <person name="Steenwyk J.L."/>
            <person name="Mead M.E."/>
            <person name="Goldman G.H."/>
            <person name="Alastruey-Izquierdo A."/>
            <person name="Rokas A."/>
        </authorList>
    </citation>
    <scope>NUCLEOTIDE SEQUENCE</scope>
    <source>
        <strain evidence="3">CNM-CM5623</strain>
    </source>
</reference>